<feature type="compositionally biased region" description="Low complexity" evidence="2">
    <location>
        <begin position="93"/>
        <end position="110"/>
    </location>
</feature>
<dbReference type="AlphaFoldDB" id="A0A150G3L2"/>
<feature type="short sequence motif" description="TFG box" evidence="1">
    <location>
        <begin position="235"/>
        <end position="255"/>
    </location>
</feature>
<dbReference type="PROSITE" id="PS51512">
    <property type="entry name" value="DFDF"/>
    <property type="match status" value="1"/>
</dbReference>
<evidence type="ECO:0000259" key="4">
    <source>
        <dbReference type="PROSITE" id="PS51536"/>
    </source>
</evidence>
<dbReference type="GO" id="GO:0003729">
    <property type="term" value="F:mRNA binding"/>
    <property type="evidence" value="ECO:0007669"/>
    <property type="project" value="TreeGrafter"/>
</dbReference>
<evidence type="ECO:0000256" key="2">
    <source>
        <dbReference type="SAM" id="MobiDB-lite"/>
    </source>
</evidence>
<dbReference type="Proteomes" id="UP000075714">
    <property type="component" value="Unassembled WGS sequence"/>
</dbReference>
<dbReference type="GO" id="GO:0034063">
    <property type="term" value="P:stress granule assembly"/>
    <property type="evidence" value="ECO:0007669"/>
    <property type="project" value="TreeGrafter"/>
</dbReference>
<dbReference type="PANTHER" id="PTHR13586">
    <property type="entry name" value="SCD6 PROTEIN-RELATED"/>
    <property type="match status" value="1"/>
</dbReference>
<dbReference type="PROSITE" id="PS51536">
    <property type="entry name" value="TFG"/>
    <property type="match status" value="1"/>
</dbReference>
<feature type="domain" description="Sm" evidence="5">
    <location>
        <begin position="1"/>
        <end position="80"/>
    </location>
</feature>
<gene>
    <name evidence="6" type="ORF">GPECTOR_78g88</name>
</gene>
<feature type="compositionally biased region" description="Pro residues" evidence="2">
    <location>
        <begin position="111"/>
        <end position="124"/>
    </location>
</feature>
<dbReference type="GO" id="GO:0033962">
    <property type="term" value="P:P-body assembly"/>
    <property type="evidence" value="ECO:0007669"/>
    <property type="project" value="TreeGrafter"/>
</dbReference>
<feature type="compositionally biased region" description="Low complexity" evidence="2">
    <location>
        <begin position="217"/>
        <end position="229"/>
    </location>
</feature>
<dbReference type="InterPro" id="IPR025609">
    <property type="entry name" value="Lsm14-like_N"/>
</dbReference>
<evidence type="ECO:0008006" key="8">
    <source>
        <dbReference type="Google" id="ProtNLM"/>
    </source>
</evidence>
<feature type="compositionally biased region" description="Gly residues" evidence="2">
    <location>
        <begin position="277"/>
        <end position="294"/>
    </location>
</feature>
<dbReference type="CDD" id="cd01736">
    <property type="entry name" value="LSm14_N"/>
    <property type="match status" value="1"/>
</dbReference>
<dbReference type="InterPro" id="IPR019050">
    <property type="entry name" value="FDF_dom"/>
</dbReference>
<feature type="compositionally biased region" description="Gly residues" evidence="2">
    <location>
        <begin position="303"/>
        <end position="313"/>
    </location>
</feature>
<sequence length="313" mass="32207">MGENYLNSLISLVSKSDIRYEGILFNINMEESSIALSQVRSFGTEGRRVNGVQVPPSNEVYDYIIFKGDDIKDLTVLGPPGTAPGAPPPPVAPASAAQKVAPQVQVAPAAPRAPPAPLQPPPKPSNYAQAAAGGRGGPPGRAPPAGAGAAPGATASPMPLPVPTEDFNFEEQNAKFKKDELAKEAAEAVKVRGSYSRDDFFDAISCETLERLNLESSVAAPPSIAAPGRVDGRGDGRQRAADARRLDMETFGGLGGLRHNYNYGGRGRGRGGRGRGDSGGRGGGREGGGGGGRGLRPHATGVPNGGRGGRGRN</sequence>
<keyword evidence="7" id="KW-1185">Reference proteome</keyword>
<dbReference type="GO" id="GO:0000932">
    <property type="term" value="C:P-body"/>
    <property type="evidence" value="ECO:0007669"/>
    <property type="project" value="TreeGrafter"/>
</dbReference>
<dbReference type="Gene3D" id="2.30.30.100">
    <property type="match status" value="1"/>
</dbReference>
<feature type="compositionally biased region" description="Basic and acidic residues" evidence="2">
    <location>
        <begin position="230"/>
        <end position="248"/>
    </location>
</feature>
<dbReference type="InterPro" id="IPR025768">
    <property type="entry name" value="TFG_box"/>
</dbReference>
<feature type="domain" description="TFG box profile" evidence="4">
    <location>
        <begin position="235"/>
        <end position="255"/>
    </location>
</feature>
<dbReference type="SMART" id="SM01199">
    <property type="entry name" value="FDF"/>
    <property type="match status" value="1"/>
</dbReference>
<feature type="domain" description="DFDF" evidence="3">
    <location>
        <begin position="155"/>
        <end position="191"/>
    </location>
</feature>
<dbReference type="STRING" id="33097.A0A150G3L2"/>
<protein>
    <recommendedName>
        <fullName evidence="8">DFDF domain-containing protein</fullName>
    </recommendedName>
</protein>
<feature type="compositionally biased region" description="Low complexity" evidence="2">
    <location>
        <begin position="143"/>
        <end position="153"/>
    </location>
</feature>
<evidence type="ECO:0000259" key="5">
    <source>
        <dbReference type="PROSITE" id="PS52002"/>
    </source>
</evidence>
<dbReference type="OrthoDB" id="21539at2759"/>
<name>A0A150G3L2_GONPE</name>
<feature type="region of interest" description="Disordered" evidence="2">
    <location>
        <begin position="76"/>
        <end position="165"/>
    </location>
</feature>
<evidence type="ECO:0000313" key="6">
    <source>
        <dbReference type="EMBL" id="KXZ43900.1"/>
    </source>
</evidence>
<dbReference type="PANTHER" id="PTHR13586:SF0">
    <property type="entry name" value="TRAILER HITCH, ISOFORM H"/>
    <property type="match status" value="1"/>
</dbReference>
<evidence type="ECO:0000259" key="3">
    <source>
        <dbReference type="PROSITE" id="PS51512"/>
    </source>
</evidence>
<evidence type="ECO:0000256" key="1">
    <source>
        <dbReference type="PROSITE-ProRule" id="PRU00869"/>
    </source>
</evidence>
<dbReference type="Pfam" id="PF12701">
    <property type="entry name" value="LSM14"/>
    <property type="match status" value="1"/>
</dbReference>
<dbReference type="InterPro" id="IPR025762">
    <property type="entry name" value="DFDF"/>
</dbReference>
<evidence type="ECO:0000313" key="7">
    <source>
        <dbReference type="Proteomes" id="UP000075714"/>
    </source>
</evidence>
<dbReference type="InterPro" id="IPR047575">
    <property type="entry name" value="Sm"/>
</dbReference>
<proteinExistence type="predicted"/>
<comment type="caution">
    <text evidence="6">The sequence shown here is derived from an EMBL/GenBank/DDBJ whole genome shotgun (WGS) entry which is preliminary data.</text>
</comment>
<dbReference type="SUPFAM" id="SSF50182">
    <property type="entry name" value="Sm-like ribonucleoproteins"/>
    <property type="match status" value="1"/>
</dbReference>
<dbReference type="SMART" id="SM01271">
    <property type="entry name" value="LSM14"/>
    <property type="match status" value="1"/>
</dbReference>
<dbReference type="EMBL" id="LSYV01000079">
    <property type="protein sequence ID" value="KXZ43900.1"/>
    <property type="molecule type" value="Genomic_DNA"/>
</dbReference>
<organism evidence="6 7">
    <name type="scientific">Gonium pectorale</name>
    <name type="common">Green alga</name>
    <dbReference type="NCBI Taxonomy" id="33097"/>
    <lineage>
        <taxon>Eukaryota</taxon>
        <taxon>Viridiplantae</taxon>
        <taxon>Chlorophyta</taxon>
        <taxon>core chlorophytes</taxon>
        <taxon>Chlorophyceae</taxon>
        <taxon>CS clade</taxon>
        <taxon>Chlamydomonadales</taxon>
        <taxon>Volvocaceae</taxon>
        <taxon>Gonium</taxon>
    </lineage>
</organism>
<accession>A0A150G3L2</accession>
<feature type="region of interest" description="Disordered" evidence="2">
    <location>
        <begin position="217"/>
        <end position="313"/>
    </location>
</feature>
<reference evidence="7" key="1">
    <citation type="journal article" date="2016" name="Nat. Commun.">
        <title>The Gonium pectorale genome demonstrates co-option of cell cycle regulation during the evolution of multicellularity.</title>
        <authorList>
            <person name="Hanschen E.R."/>
            <person name="Marriage T.N."/>
            <person name="Ferris P.J."/>
            <person name="Hamaji T."/>
            <person name="Toyoda A."/>
            <person name="Fujiyama A."/>
            <person name="Neme R."/>
            <person name="Noguchi H."/>
            <person name="Minakuchi Y."/>
            <person name="Suzuki M."/>
            <person name="Kawai-Toyooka H."/>
            <person name="Smith D.R."/>
            <person name="Sparks H."/>
            <person name="Anderson J."/>
            <person name="Bakaric R."/>
            <person name="Luria V."/>
            <person name="Karger A."/>
            <person name="Kirschner M.W."/>
            <person name="Durand P.M."/>
            <person name="Michod R.E."/>
            <person name="Nozaki H."/>
            <person name="Olson B.J."/>
        </authorList>
    </citation>
    <scope>NUCLEOTIDE SEQUENCE [LARGE SCALE GENOMIC DNA]</scope>
    <source>
        <strain evidence="7">NIES-2863</strain>
    </source>
</reference>
<feature type="compositionally biased region" description="Pro residues" evidence="2">
    <location>
        <begin position="81"/>
        <end position="92"/>
    </location>
</feature>
<dbReference type="PROSITE" id="PS52002">
    <property type="entry name" value="SM"/>
    <property type="match status" value="1"/>
</dbReference>
<dbReference type="InterPro" id="IPR010920">
    <property type="entry name" value="LSM_dom_sf"/>
</dbReference>